<dbReference type="GO" id="GO:0003688">
    <property type="term" value="F:DNA replication origin binding"/>
    <property type="evidence" value="ECO:0007669"/>
    <property type="project" value="TreeGrafter"/>
</dbReference>
<comment type="caution">
    <text evidence="9">The sequence shown here is derived from an EMBL/GenBank/DDBJ whole genome shotgun (WGS) entry which is preliminary data.</text>
</comment>
<feature type="domain" description="Origin recognition complex subunit 3 winged helix C-terminal" evidence="8">
    <location>
        <begin position="711"/>
        <end position="754"/>
    </location>
</feature>
<dbReference type="PANTHER" id="PTHR12748:SF0">
    <property type="entry name" value="ORIGIN RECOGNITION COMPLEX SUBUNIT 3"/>
    <property type="match status" value="1"/>
</dbReference>
<dbReference type="AlphaFoldDB" id="A0A0M8N5I5"/>
<comment type="subcellular location">
    <subcellularLocation>
        <location evidence="1">Nucleus</location>
    </subcellularLocation>
</comment>
<feature type="compositionally biased region" description="Basic and acidic residues" evidence="6">
    <location>
        <begin position="68"/>
        <end position="82"/>
    </location>
</feature>
<name>A0A0M8N5I5_ESCWE</name>
<evidence type="ECO:0000313" key="9">
    <source>
        <dbReference type="EMBL" id="KOS20321.1"/>
    </source>
</evidence>
<protein>
    <submittedName>
        <fullName evidence="9">Origin recognition complex subunit 3</fullName>
    </submittedName>
</protein>
<feature type="compositionally biased region" description="Low complexity" evidence="6">
    <location>
        <begin position="48"/>
        <end position="57"/>
    </location>
</feature>
<dbReference type="GO" id="GO:0006270">
    <property type="term" value="P:DNA replication initiation"/>
    <property type="evidence" value="ECO:0007669"/>
    <property type="project" value="TreeGrafter"/>
</dbReference>
<dbReference type="PANTHER" id="PTHR12748">
    <property type="entry name" value="ORIGIN RECOGNITION COMPLEX SUBUNIT 3"/>
    <property type="match status" value="1"/>
</dbReference>
<evidence type="ECO:0000259" key="7">
    <source>
        <dbReference type="Pfam" id="PF07034"/>
    </source>
</evidence>
<feature type="compositionally biased region" description="Basic and acidic residues" evidence="6">
    <location>
        <begin position="9"/>
        <end position="20"/>
    </location>
</feature>
<proteinExistence type="inferred from homology"/>
<evidence type="ECO:0000259" key="8">
    <source>
        <dbReference type="Pfam" id="PF18137"/>
    </source>
</evidence>
<evidence type="ECO:0000256" key="4">
    <source>
        <dbReference type="ARBA" id="ARBA00023125"/>
    </source>
</evidence>
<dbReference type="InterPro" id="IPR040855">
    <property type="entry name" value="ORC_WH_C"/>
</dbReference>
<dbReference type="InterPro" id="IPR045667">
    <property type="entry name" value="ORC3_N"/>
</dbReference>
<feature type="compositionally biased region" description="Gly residues" evidence="6">
    <location>
        <begin position="692"/>
        <end position="702"/>
    </location>
</feature>
<organism evidence="9 10">
    <name type="scientific">Escovopsis weberi</name>
    <dbReference type="NCBI Taxonomy" id="150374"/>
    <lineage>
        <taxon>Eukaryota</taxon>
        <taxon>Fungi</taxon>
        <taxon>Dikarya</taxon>
        <taxon>Ascomycota</taxon>
        <taxon>Pezizomycotina</taxon>
        <taxon>Sordariomycetes</taxon>
        <taxon>Hypocreomycetidae</taxon>
        <taxon>Hypocreales</taxon>
        <taxon>Hypocreaceae</taxon>
        <taxon>Escovopsis</taxon>
    </lineage>
</organism>
<evidence type="ECO:0000256" key="1">
    <source>
        <dbReference type="ARBA" id="ARBA00004123"/>
    </source>
</evidence>
<keyword evidence="4" id="KW-0238">DNA-binding</keyword>
<dbReference type="OrthoDB" id="10265211at2759"/>
<feature type="compositionally biased region" description="Acidic residues" evidence="6">
    <location>
        <begin position="755"/>
        <end position="777"/>
    </location>
</feature>
<dbReference type="GO" id="GO:0031261">
    <property type="term" value="C:DNA replication preinitiation complex"/>
    <property type="evidence" value="ECO:0007669"/>
    <property type="project" value="TreeGrafter"/>
</dbReference>
<feature type="compositionally biased region" description="Basic residues" evidence="6">
    <location>
        <begin position="36"/>
        <end position="46"/>
    </location>
</feature>
<accession>A0A0M8N5I5</accession>
<evidence type="ECO:0000256" key="3">
    <source>
        <dbReference type="ARBA" id="ARBA00022705"/>
    </source>
</evidence>
<evidence type="ECO:0000313" key="10">
    <source>
        <dbReference type="Proteomes" id="UP000053831"/>
    </source>
</evidence>
<reference evidence="9 10" key="1">
    <citation type="submission" date="2015-07" db="EMBL/GenBank/DDBJ databases">
        <title>The genome of the fungus Escovopsis weberi, a specialized disease agent of ant agriculture.</title>
        <authorList>
            <person name="de Man T.J."/>
            <person name="Stajich J.E."/>
            <person name="Kubicek C.P."/>
            <person name="Chenthamara K."/>
            <person name="Atanasova L."/>
            <person name="Druzhinina I.S."/>
            <person name="Birnbaum S."/>
            <person name="Barribeau S.M."/>
            <person name="Teiling C."/>
            <person name="Suen G."/>
            <person name="Currie C."/>
            <person name="Gerardo N.M."/>
        </authorList>
    </citation>
    <scope>NUCLEOTIDE SEQUENCE [LARGE SCALE GENOMIC DNA]</scope>
</reference>
<dbReference type="Pfam" id="PF07034">
    <property type="entry name" value="ORC3_N"/>
    <property type="match status" value="1"/>
</dbReference>
<feature type="region of interest" description="Disordered" evidence="6">
    <location>
        <begin position="1"/>
        <end position="87"/>
    </location>
</feature>
<keyword evidence="5" id="KW-0539">Nucleus</keyword>
<gene>
    <name evidence="9" type="ORF">ESCO_006113</name>
</gene>
<evidence type="ECO:0000256" key="6">
    <source>
        <dbReference type="SAM" id="MobiDB-lite"/>
    </source>
</evidence>
<feature type="region of interest" description="Disordered" evidence="6">
    <location>
        <begin position="686"/>
        <end position="720"/>
    </location>
</feature>
<dbReference type="Proteomes" id="UP000053831">
    <property type="component" value="Unassembled WGS sequence"/>
</dbReference>
<dbReference type="GO" id="GO:0005656">
    <property type="term" value="C:nuclear pre-replicative complex"/>
    <property type="evidence" value="ECO:0007669"/>
    <property type="project" value="TreeGrafter"/>
</dbReference>
<dbReference type="InterPro" id="IPR020795">
    <property type="entry name" value="ORC3"/>
</dbReference>
<dbReference type="GO" id="GO:0005664">
    <property type="term" value="C:nuclear origin of replication recognition complex"/>
    <property type="evidence" value="ECO:0007669"/>
    <property type="project" value="InterPro"/>
</dbReference>
<dbReference type="EMBL" id="LGSR01000018">
    <property type="protein sequence ID" value="KOS20321.1"/>
    <property type="molecule type" value="Genomic_DNA"/>
</dbReference>
<keyword evidence="3" id="KW-0235">DNA replication</keyword>
<dbReference type="CDD" id="cd20704">
    <property type="entry name" value="Orc3"/>
    <property type="match status" value="1"/>
</dbReference>
<sequence length="777" mass="83883">MDVDDDDDASSHDFSQEDHQVAFIFDPDEGDDVKGLKHRPSKRRRVVNNSSSSLSSGSGSGNGNGSHDAGKASQEDSGDDHGASLFVPLLNGAEGPEFVQLRQRLFEESWGMVERRIRNILRESNSATLDEVSTFVNEAGPECGQRIPSAFIITGPNFASQDLLFEQLSERLQSSSGSKFVRLRSTDASNVKVALKKIIRDATSQADGDDGGDDLQVGHGQDGRRYLDYDLEALEAFARSQGCGHVFVGFQDSEAFDSSLLSDLILLFSSWRPRIPFTLLFGIATSVELLQARLLKSACRLVYGAQFDGIQTDAILESVFRGAVASSDVPLRLGGALLRGMLDRQHDHYAYMCHYYANPLSILLAPEVGDGMKPTREHLEAIRNLPSFRLSVEMAIQAGTRETLEHARSLVESDEYLLAKVQQSTSSRRQWLEDQLRTLLILEAAGARHPAFSRAFTETMVETPASASGSPDLVEGIRRMTTDALTRLLRRTMAIYSDGEPSLHLGPATRDADLELLGAITEIAARLETLKEEAEGKGITALRSKYSSQGKVTRTTIIAQRVQLRQDSAALRPEDVAFTEIVDRVADLLTSHAAATDSGTCGRSDSALASESWIYGSKSPLREVMVPRPRGAFERSLARPHDYLSCACCSAGAGQAADAGGGVRATLPATCILALVGARDIHDDGGGRGRGDGAGAGAGAGDVDGDGGEKEGGEGDDGGMDERQALVMFYRGLAELKALGFVKASRKKTDHIAKEEEEEEEDDDDDEEEEEDGATCG</sequence>
<dbReference type="STRING" id="150374.A0A0M8N5I5"/>
<evidence type="ECO:0000256" key="2">
    <source>
        <dbReference type="ARBA" id="ARBA00010977"/>
    </source>
</evidence>
<dbReference type="Pfam" id="PF18137">
    <property type="entry name" value="WHD_ORC"/>
    <property type="match status" value="1"/>
</dbReference>
<comment type="similarity">
    <text evidence="2">Belongs to the ORC3 family.</text>
</comment>
<evidence type="ECO:0000256" key="5">
    <source>
        <dbReference type="ARBA" id="ARBA00023242"/>
    </source>
</evidence>
<feature type="domain" description="Origin recognition complex subunit 3 N-terminal" evidence="7">
    <location>
        <begin position="83"/>
        <end position="363"/>
    </location>
</feature>
<keyword evidence="10" id="KW-1185">Reference proteome</keyword>
<feature type="region of interest" description="Disordered" evidence="6">
    <location>
        <begin position="745"/>
        <end position="777"/>
    </location>
</feature>